<dbReference type="GeneTree" id="ENSGT00390000008128"/>
<dbReference type="Pfam" id="PF07326">
    <property type="entry name" value="RCS1"/>
    <property type="match status" value="1"/>
</dbReference>
<name>A0A2I2ZSH2_GORGO</name>
<keyword evidence="3" id="KW-1185">Reference proteome</keyword>
<evidence type="ECO:0000313" key="2">
    <source>
        <dbReference type="Ensembl" id="ENSGGOP00000050063.1"/>
    </source>
</evidence>
<dbReference type="AlphaFoldDB" id="A0A2I2ZSH2"/>
<organism evidence="2 3">
    <name type="scientific">Gorilla gorilla gorilla</name>
    <name type="common">Western lowland gorilla</name>
    <dbReference type="NCBI Taxonomy" id="9595"/>
    <lineage>
        <taxon>Eukaryota</taxon>
        <taxon>Metazoa</taxon>
        <taxon>Chordata</taxon>
        <taxon>Craniata</taxon>
        <taxon>Vertebrata</taxon>
        <taxon>Euteleostomi</taxon>
        <taxon>Mammalia</taxon>
        <taxon>Eutheria</taxon>
        <taxon>Euarchontoglires</taxon>
        <taxon>Primates</taxon>
        <taxon>Haplorrhini</taxon>
        <taxon>Catarrhini</taxon>
        <taxon>Hominidae</taxon>
        <taxon>Gorilla</taxon>
    </lineage>
</organism>
<feature type="compositionally biased region" description="Polar residues" evidence="1">
    <location>
        <begin position="1"/>
        <end position="10"/>
    </location>
</feature>
<feature type="region of interest" description="Disordered" evidence="1">
    <location>
        <begin position="1"/>
        <end position="36"/>
    </location>
</feature>
<dbReference type="InterPro" id="IPR009932">
    <property type="entry name" value="RCS1"/>
</dbReference>
<reference evidence="2" key="3">
    <citation type="submission" date="2025-08" db="UniProtKB">
        <authorList>
            <consortium name="Ensembl"/>
        </authorList>
    </citation>
    <scope>IDENTIFICATION</scope>
</reference>
<dbReference type="PANTHER" id="PTHR35819">
    <property type="entry name" value="PICALM INTERACTING MITOTIC REGULATOR PIMREG"/>
    <property type="match status" value="1"/>
</dbReference>
<dbReference type="Ensembl" id="ENSGGOT00000054815.1">
    <property type="protein sequence ID" value="ENSGGOP00000050063.1"/>
    <property type="gene ID" value="ENSGGOG00000012309.3"/>
</dbReference>
<reference evidence="3" key="1">
    <citation type="submission" date="2011-05" db="EMBL/GenBank/DDBJ databases">
        <title>Insights into the evolution of the great apes provided by the gorilla genome.</title>
        <authorList>
            <person name="Scally A."/>
        </authorList>
    </citation>
    <scope>NUCLEOTIDE SEQUENCE [LARGE SCALE GENOMIC DNA]</scope>
</reference>
<gene>
    <name evidence="2" type="primary">PIMREG</name>
</gene>
<accession>A0A2I2ZSH2</accession>
<evidence type="ECO:0000313" key="3">
    <source>
        <dbReference type="Proteomes" id="UP000001519"/>
    </source>
</evidence>
<evidence type="ECO:0000256" key="1">
    <source>
        <dbReference type="SAM" id="MobiDB-lite"/>
    </source>
</evidence>
<dbReference type="Proteomes" id="UP000001519">
    <property type="component" value="Chromosome 17"/>
</dbReference>
<feature type="compositionally biased region" description="Polar residues" evidence="1">
    <location>
        <begin position="106"/>
        <end position="115"/>
    </location>
</feature>
<feature type="region of interest" description="Disordered" evidence="1">
    <location>
        <begin position="89"/>
        <end position="126"/>
    </location>
</feature>
<reference evidence="2 3" key="2">
    <citation type="journal article" date="2012" name="Nature">
        <title>Insights into hominid evolution from the gorilla genome sequence.</title>
        <authorList>
            <person name="Scally A."/>
            <person name="Dutheil J.Y."/>
            <person name="Hillier L.W."/>
            <person name="Jordan G.E."/>
            <person name="Goodhead I."/>
            <person name="Herrero J."/>
            <person name="Hobolth A."/>
            <person name="Lappalainen T."/>
            <person name="Mailund T."/>
            <person name="Marques-Bonet T."/>
            <person name="McCarthy S."/>
            <person name="Montgomery S.H."/>
            <person name="Schwalie P.C."/>
            <person name="Tang Y.A."/>
            <person name="Ward M.C."/>
            <person name="Xue Y."/>
            <person name="Yngvadottir B."/>
            <person name="Alkan C."/>
            <person name="Andersen L.N."/>
            <person name="Ayub Q."/>
            <person name="Ball E.V."/>
            <person name="Beal K."/>
            <person name="Bradley B.J."/>
            <person name="Chen Y."/>
            <person name="Clee C.M."/>
            <person name="Fitzgerald S."/>
            <person name="Graves T.A."/>
            <person name="Gu Y."/>
            <person name="Heath P."/>
            <person name="Heger A."/>
            <person name="Karakoc E."/>
            <person name="Kolb-Kokocinski A."/>
            <person name="Laird G.K."/>
            <person name="Lunter G."/>
            <person name="Meader S."/>
            <person name="Mort M."/>
            <person name="Mullikin J.C."/>
            <person name="Munch K."/>
            <person name="O'Connor T.D."/>
            <person name="Phillips A.D."/>
            <person name="Prado-Martinez J."/>
            <person name="Rogers A.S."/>
            <person name="Sajjadian S."/>
            <person name="Schmidt D."/>
            <person name="Shaw K."/>
            <person name="Simpson J.T."/>
            <person name="Stenson P.D."/>
            <person name="Turner D.J."/>
            <person name="Vigilant L."/>
            <person name="Vilella A.J."/>
            <person name="Whitener W."/>
            <person name="Zhu B."/>
            <person name="Cooper D.N."/>
            <person name="de Jong P."/>
            <person name="Dermitzakis E.T."/>
            <person name="Eichler E.E."/>
            <person name="Flicek P."/>
            <person name="Goldman N."/>
            <person name="Mundy N.I."/>
            <person name="Ning Z."/>
            <person name="Odom D.T."/>
            <person name="Ponting C.P."/>
            <person name="Quail M.A."/>
            <person name="Ryder O.A."/>
            <person name="Searle S.M."/>
            <person name="Warren W.C."/>
            <person name="Wilson R.K."/>
            <person name="Schierup M.H."/>
            <person name="Rogers J."/>
            <person name="Tyler-Smith C."/>
            <person name="Durbin R."/>
        </authorList>
    </citation>
    <scope>NUCLEOTIDE SEQUENCE [LARGE SCALE GENOMIC DNA]</scope>
</reference>
<dbReference type="PANTHER" id="PTHR35819:SF1">
    <property type="entry name" value="PROTEIN PIMREG"/>
    <property type="match status" value="1"/>
</dbReference>
<proteinExistence type="predicted"/>
<dbReference type="EMBL" id="CABD030103421">
    <property type="status" value="NOT_ANNOTATED_CDS"/>
    <property type="molecule type" value="Genomic_DNA"/>
</dbReference>
<reference evidence="2" key="4">
    <citation type="submission" date="2025-09" db="UniProtKB">
        <authorList>
            <consortium name="Ensembl"/>
        </authorList>
    </citation>
    <scope>IDENTIFICATION</scope>
</reference>
<sequence length="218" mass="23793">MASRWQSMGTSVRRRSLQHQEQLEDSKELQPVVSHQETSVGALGSLCRQFQRRLPLRAVNLNLRAGPSWKRLETPEPENPGVLPKWHQVAGGDPGEGQEAQERSTEGQWIPNSQPEPEEHPAVWSRPCPLSRRPLGEGALPPLCPDGLTCPPVTAIKAGGCLPEPLLLNRAPLPRRVDHLRSGVGDQSGQHGETSSLLKIQNWLGVVVHTCNPSSLGG</sequence>
<protein>
    <submittedName>
        <fullName evidence="2">PICALM interacting mitotic regulator</fullName>
    </submittedName>
</protein>